<dbReference type="RefSeq" id="WP_079643947.1">
    <property type="nucleotide sequence ID" value="NZ_FUZF01000013.1"/>
</dbReference>
<dbReference type="GO" id="GO:0008830">
    <property type="term" value="F:dTDP-4-dehydrorhamnose 3,5-epimerase activity"/>
    <property type="evidence" value="ECO:0007669"/>
    <property type="project" value="UniProtKB-UniRule"/>
</dbReference>
<gene>
    <name evidence="8" type="ORF">SAMN05660841_02865</name>
</gene>
<dbReference type="NCBIfam" id="TIGR01221">
    <property type="entry name" value="rmlC"/>
    <property type="match status" value="1"/>
</dbReference>
<evidence type="ECO:0000256" key="6">
    <source>
        <dbReference type="PIRSR" id="PIRSR600888-3"/>
    </source>
</evidence>
<protein>
    <recommendedName>
        <fullName evidence="4 7">dTDP-4-dehydrorhamnose 3,5-epimerase</fullName>
        <ecNumber evidence="3 7">5.1.3.13</ecNumber>
    </recommendedName>
    <alternativeName>
        <fullName evidence="7">Thymidine diphospho-4-keto-rhamnose 3,5-epimerase</fullName>
    </alternativeName>
</protein>
<evidence type="ECO:0000313" key="9">
    <source>
        <dbReference type="Proteomes" id="UP000190150"/>
    </source>
</evidence>
<evidence type="ECO:0000313" key="8">
    <source>
        <dbReference type="EMBL" id="SKB88679.1"/>
    </source>
</evidence>
<dbReference type="Proteomes" id="UP000190150">
    <property type="component" value="Unassembled WGS sequence"/>
</dbReference>
<organism evidence="8 9">
    <name type="scientific">Sphingobacterium nematocida</name>
    <dbReference type="NCBI Taxonomy" id="1513896"/>
    <lineage>
        <taxon>Bacteria</taxon>
        <taxon>Pseudomonadati</taxon>
        <taxon>Bacteroidota</taxon>
        <taxon>Sphingobacteriia</taxon>
        <taxon>Sphingobacteriales</taxon>
        <taxon>Sphingobacteriaceae</taxon>
        <taxon>Sphingobacterium</taxon>
    </lineage>
</organism>
<dbReference type="PANTHER" id="PTHR21047:SF2">
    <property type="entry name" value="THYMIDINE DIPHOSPHO-4-KETO-RHAMNOSE 3,5-EPIMERASE"/>
    <property type="match status" value="1"/>
</dbReference>
<comment type="subunit">
    <text evidence="7">Homodimer.</text>
</comment>
<dbReference type="CDD" id="cd00438">
    <property type="entry name" value="cupin_RmlC"/>
    <property type="match status" value="1"/>
</dbReference>
<dbReference type="OrthoDB" id="9800680at2"/>
<dbReference type="InterPro" id="IPR014710">
    <property type="entry name" value="RmlC-like_jellyroll"/>
</dbReference>
<comment type="pathway">
    <text evidence="7">Carbohydrate biosynthesis; dTDP-L-rhamnose biosynthesis.</text>
</comment>
<evidence type="ECO:0000256" key="7">
    <source>
        <dbReference type="RuleBase" id="RU364069"/>
    </source>
</evidence>
<comment type="similarity">
    <text evidence="7">Belongs to the dTDP-4-dehydrorhamnose 3,5-epimerase family.</text>
</comment>
<dbReference type="Gene3D" id="2.60.120.10">
    <property type="entry name" value="Jelly Rolls"/>
    <property type="match status" value="1"/>
</dbReference>
<name>A0A1T5EXX6_9SPHI</name>
<reference evidence="9" key="1">
    <citation type="submission" date="2017-02" db="EMBL/GenBank/DDBJ databases">
        <authorList>
            <person name="Varghese N."/>
            <person name="Submissions S."/>
        </authorList>
    </citation>
    <scope>NUCLEOTIDE SEQUENCE [LARGE SCALE GENOMIC DNA]</scope>
    <source>
        <strain evidence="9">DSM 24091</strain>
    </source>
</reference>
<evidence type="ECO:0000256" key="5">
    <source>
        <dbReference type="PIRSR" id="PIRSR600888-1"/>
    </source>
</evidence>
<dbReference type="AlphaFoldDB" id="A0A1T5EXX6"/>
<keyword evidence="7" id="KW-0413">Isomerase</keyword>
<dbReference type="GO" id="GO:0019305">
    <property type="term" value="P:dTDP-rhamnose biosynthetic process"/>
    <property type="evidence" value="ECO:0007669"/>
    <property type="project" value="UniProtKB-UniRule"/>
</dbReference>
<proteinExistence type="inferred from homology"/>
<comment type="function">
    <text evidence="2 7">Catalyzes the epimerization of the C3' and C5'positions of dTDP-6-deoxy-D-xylo-4-hexulose, forming dTDP-6-deoxy-L-lyxo-4-hexulose.</text>
</comment>
<feature type="site" description="Participates in a stacking interaction with the thymidine ring of dTDP-4-oxo-6-deoxyglucose" evidence="6">
    <location>
        <position position="138"/>
    </location>
</feature>
<dbReference type="GO" id="GO:0000271">
    <property type="term" value="P:polysaccharide biosynthetic process"/>
    <property type="evidence" value="ECO:0007669"/>
    <property type="project" value="TreeGrafter"/>
</dbReference>
<comment type="catalytic activity">
    <reaction evidence="1 7">
        <text>dTDP-4-dehydro-6-deoxy-alpha-D-glucose = dTDP-4-dehydro-beta-L-rhamnose</text>
        <dbReference type="Rhea" id="RHEA:16969"/>
        <dbReference type="ChEBI" id="CHEBI:57649"/>
        <dbReference type="ChEBI" id="CHEBI:62830"/>
        <dbReference type="EC" id="5.1.3.13"/>
    </reaction>
</comment>
<dbReference type="GO" id="GO:0005829">
    <property type="term" value="C:cytosol"/>
    <property type="evidence" value="ECO:0007669"/>
    <property type="project" value="TreeGrafter"/>
</dbReference>
<dbReference type="Pfam" id="PF00908">
    <property type="entry name" value="dTDP_sugar_isom"/>
    <property type="match status" value="1"/>
</dbReference>
<dbReference type="EC" id="5.1.3.13" evidence="3 7"/>
<evidence type="ECO:0000256" key="3">
    <source>
        <dbReference type="ARBA" id="ARBA00012098"/>
    </source>
</evidence>
<evidence type="ECO:0000256" key="2">
    <source>
        <dbReference type="ARBA" id="ARBA00001997"/>
    </source>
</evidence>
<dbReference type="PANTHER" id="PTHR21047">
    <property type="entry name" value="DTDP-6-DEOXY-D-GLUCOSE-3,5 EPIMERASE"/>
    <property type="match status" value="1"/>
</dbReference>
<evidence type="ECO:0000256" key="1">
    <source>
        <dbReference type="ARBA" id="ARBA00001298"/>
    </source>
</evidence>
<sequence>MKITETSLKGCYILEPAKFGDSRGYFMEGFNEKTFNEVTGTNTHFVQDNQSFSTKGVLRGLHAQSGEHAQAKLVRVLDGEVLDVAVDARPESPTFGQYEAVRLSAENNLQLFVPRGFLHGFVVLSETATFFYKCDNYYNKESECGVHPLDPVLNVDWQIPVEEMLLSDKDKEAQSFAEFKRVTSDIVIK</sequence>
<feature type="active site" description="Proton acceptor" evidence="5">
    <location>
        <position position="62"/>
    </location>
</feature>
<dbReference type="UniPathway" id="UPA00124"/>
<dbReference type="STRING" id="1513896.SAMN05660841_02865"/>
<dbReference type="InterPro" id="IPR011051">
    <property type="entry name" value="RmlC_Cupin_sf"/>
</dbReference>
<evidence type="ECO:0000256" key="4">
    <source>
        <dbReference type="ARBA" id="ARBA00019595"/>
    </source>
</evidence>
<accession>A0A1T5EXX6</accession>
<dbReference type="InterPro" id="IPR000888">
    <property type="entry name" value="RmlC-like"/>
</dbReference>
<keyword evidence="9" id="KW-1185">Reference proteome</keyword>
<dbReference type="EMBL" id="FUZF01000013">
    <property type="protein sequence ID" value="SKB88679.1"/>
    <property type="molecule type" value="Genomic_DNA"/>
</dbReference>
<feature type="active site" description="Proton donor" evidence="5">
    <location>
        <position position="132"/>
    </location>
</feature>
<dbReference type="SUPFAM" id="SSF51182">
    <property type="entry name" value="RmlC-like cupins"/>
    <property type="match status" value="1"/>
</dbReference>